<comment type="caution">
    <text evidence="1">The sequence shown here is derived from an EMBL/GenBank/DDBJ whole genome shotgun (WGS) entry which is preliminary data.</text>
</comment>
<dbReference type="GO" id="GO:0005506">
    <property type="term" value="F:iron ion binding"/>
    <property type="evidence" value="ECO:0007669"/>
    <property type="project" value="InterPro"/>
</dbReference>
<dbReference type="GO" id="GO:0004497">
    <property type="term" value="F:monooxygenase activity"/>
    <property type="evidence" value="ECO:0007669"/>
    <property type="project" value="InterPro"/>
</dbReference>
<keyword evidence="2" id="KW-1185">Reference proteome</keyword>
<dbReference type="SUPFAM" id="SSF48264">
    <property type="entry name" value="Cytochrome P450"/>
    <property type="match status" value="1"/>
</dbReference>
<accession>A0AAD2H985</accession>
<proteinExistence type="predicted"/>
<organism evidence="1 2">
    <name type="scientific">Mycena citricolor</name>
    <dbReference type="NCBI Taxonomy" id="2018698"/>
    <lineage>
        <taxon>Eukaryota</taxon>
        <taxon>Fungi</taxon>
        <taxon>Dikarya</taxon>
        <taxon>Basidiomycota</taxon>
        <taxon>Agaricomycotina</taxon>
        <taxon>Agaricomycetes</taxon>
        <taxon>Agaricomycetidae</taxon>
        <taxon>Agaricales</taxon>
        <taxon>Marasmiineae</taxon>
        <taxon>Mycenaceae</taxon>
        <taxon>Mycena</taxon>
    </lineage>
</organism>
<dbReference type="EMBL" id="CAVNYO010000169">
    <property type="protein sequence ID" value="CAK5271312.1"/>
    <property type="molecule type" value="Genomic_DNA"/>
</dbReference>
<dbReference type="Gene3D" id="1.10.630.10">
    <property type="entry name" value="Cytochrome P450"/>
    <property type="match status" value="1"/>
</dbReference>
<dbReference type="GO" id="GO:0016705">
    <property type="term" value="F:oxidoreductase activity, acting on paired donors, with incorporation or reduction of molecular oxygen"/>
    <property type="evidence" value="ECO:0007669"/>
    <property type="project" value="InterPro"/>
</dbReference>
<dbReference type="Pfam" id="PF00067">
    <property type="entry name" value="p450"/>
    <property type="match status" value="1"/>
</dbReference>
<protein>
    <recommendedName>
        <fullName evidence="3">Cytochrome P450</fullName>
    </recommendedName>
</protein>
<dbReference type="GO" id="GO:0020037">
    <property type="term" value="F:heme binding"/>
    <property type="evidence" value="ECO:0007669"/>
    <property type="project" value="InterPro"/>
</dbReference>
<dbReference type="InterPro" id="IPR036396">
    <property type="entry name" value="Cyt_P450_sf"/>
</dbReference>
<name>A0AAD2H985_9AGAR</name>
<dbReference type="InterPro" id="IPR001128">
    <property type="entry name" value="Cyt_P450"/>
</dbReference>
<dbReference type="Proteomes" id="UP001295794">
    <property type="component" value="Unassembled WGS sequence"/>
</dbReference>
<gene>
    <name evidence="1" type="ORF">MYCIT1_LOCUS16275</name>
</gene>
<evidence type="ECO:0000313" key="1">
    <source>
        <dbReference type="EMBL" id="CAK5271312.1"/>
    </source>
</evidence>
<reference evidence="1" key="1">
    <citation type="submission" date="2023-11" db="EMBL/GenBank/DDBJ databases">
        <authorList>
            <person name="De Vega J J."/>
            <person name="De Vega J J."/>
        </authorList>
    </citation>
    <scope>NUCLEOTIDE SEQUENCE</scope>
</reference>
<evidence type="ECO:0008006" key="3">
    <source>
        <dbReference type="Google" id="ProtNLM"/>
    </source>
</evidence>
<sequence>MSTVKGYRTTISHRPERWDNLPEAVNSIPGIWAHQMTFMAGPHNCIGFRFTLVEQKAILFSLLRAFEFSPGAERVEPVLSGPLQRPVSFVPEKSGFVSTGTLPITVSAYNAEL</sequence>
<evidence type="ECO:0000313" key="2">
    <source>
        <dbReference type="Proteomes" id="UP001295794"/>
    </source>
</evidence>
<dbReference type="AlphaFoldDB" id="A0AAD2H985"/>